<gene>
    <name evidence="2" type="ORF">EVG20_g2723</name>
</gene>
<feature type="compositionally biased region" description="Polar residues" evidence="1">
    <location>
        <begin position="46"/>
        <end position="58"/>
    </location>
</feature>
<name>A0A4Y9Z8C3_9AGAM</name>
<dbReference type="OrthoDB" id="3174721at2759"/>
<organism evidence="2 3">
    <name type="scientific">Dentipellis fragilis</name>
    <dbReference type="NCBI Taxonomy" id="205917"/>
    <lineage>
        <taxon>Eukaryota</taxon>
        <taxon>Fungi</taxon>
        <taxon>Dikarya</taxon>
        <taxon>Basidiomycota</taxon>
        <taxon>Agaricomycotina</taxon>
        <taxon>Agaricomycetes</taxon>
        <taxon>Russulales</taxon>
        <taxon>Hericiaceae</taxon>
        <taxon>Dentipellis</taxon>
    </lineage>
</organism>
<protein>
    <submittedName>
        <fullName evidence="2">Uncharacterized protein</fullName>
    </submittedName>
</protein>
<reference evidence="2 3" key="1">
    <citation type="submission" date="2019-02" db="EMBL/GenBank/DDBJ databases">
        <title>Genome sequencing of the rare red list fungi Dentipellis fragilis.</title>
        <authorList>
            <person name="Buettner E."/>
            <person name="Kellner H."/>
        </authorList>
    </citation>
    <scope>NUCLEOTIDE SEQUENCE [LARGE SCALE GENOMIC DNA]</scope>
    <source>
        <strain evidence="2 3">DSM 105465</strain>
    </source>
</reference>
<keyword evidence="3" id="KW-1185">Reference proteome</keyword>
<accession>A0A4Y9Z8C3</accession>
<comment type="caution">
    <text evidence="2">The sequence shown here is derived from an EMBL/GenBank/DDBJ whole genome shotgun (WGS) entry which is preliminary data.</text>
</comment>
<feature type="compositionally biased region" description="Basic and acidic residues" evidence="1">
    <location>
        <begin position="19"/>
        <end position="29"/>
    </location>
</feature>
<evidence type="ECO:0000313" key="2">
    <source>
        <dbReference type="EMBL" id="TFY70287.1"/>
    </source>
</evidence>
<dbReference type="Proteomes" id="UP000298327">
    <property type="component" value="Unassembled WGS sequence"/>
</dbReference>
<dbReference type="AlphaFoldDB" id="A0A4Y9Z8C3"/>
<feature type="compositionally biased region" description="Polar residues" evidence="1">
    <location>
        <begin position="103"/>
        <end position="123"/>
    </location>
</feature>
<proteinExistence type="predicted"/>
<feature type="compositionally biased region" description="Polar residues" evidence="1">
    <location>
        <begin position="1"/>
        <end position="13"/>
    </location>
</feature>
<evidence type="ECO:0000256" key="1">
    <source>
        <dbReference type="SAM" id="MobiDB-lite"/>
    </source>
</evidence>
<dbReference type="EMBL" id="SEOQ01000111">
    <property type="protein sequence ID" value="TFY70287.1"/>
    <property type="molecule type" value="Genomic_DNA"/>
</dbReference>
<feature type="region of interest" description="Disordered" evidence="1">
    <location>
        <begin position="1"/>
        <end position="70"/>
    </location>
</feature>
<sequence>MDSDTRSIFSTAPPSYDENWSHRIEEPERAQNPPPPPPPTQPGPSFVNSPRTDHQYSPSGGPPEYASDHIQTTQGTLYASSEGEVVLTWNPPPTPLHDPRSPTRPSIPQNARASSSSTVSTLQPRARIPAPAPPSSEPITYTFSPSSFNSMLLLPPATAADSRPLYHISVHQNCFIPTSFATVLRRGASEQGQMGISDESSTVTMDDTQRLLSKVLTQVTVYGYVRDQKQFRWKFGDTEVNWTVSLLKPMVKATCTLKAAGRNGPELAVLVPANMQDPVWRGERRLTTIRITPAAEPYIDHILVSALVLERMRLTPRGFEDLFNFANYTR</sequence>
<evidence type="ECO:0000313" key="3">
    <source>
        <dbReference type="Proteomes" id="UP000298327"/>
    </source>
</evidence>
<feature type="compositionally biased region" description="Pro residues" evidence="1">
    <location>
        <begin position="32"/>
        <end position="42"/>
    </location>
</feature>
<feature type="region of interest" description="Disordered" evidence="1">
    <location>
        <begin position="86"/>
        <end position="138"/>
    </location>
</feature>